<evidence type="ECO:0000256" key="4">
    <source>
        <dbReference type="ARBA" id="ARBA00022475"/>
    </source>
</evidence>
<keyword evidence="6 9" id="KW-0812">Transmembrane</keyword>
<keyword evidence="4 9" id="KW-1003">Cell membrane</keyword>
<dbReference type="PANTHER" id="PTHR30413">
    <property type="entry name" value="INNER MEMBRANE TRANSPORT PERMEASE"/>
    <property type="match status" value="1"/>
</dbReference>
<evidence type="ECO:0000256" key="3">
    <source>
        <dbReference type="ARBA" id="ARBA00022448"/>
    </source>
</evidence>
<comment type="subcellular location">
    <subcellularLocation>
        <location evidence="1">Cell inner membrane</location>
        <topology evidence="1">Multi-pass membrane protein</topology>
    </subcellularLocation>
    <subcellularLocation>
        <location evidence="9">Cell membrane</location>
        <topology evidence="9">Multi-pass membrane protein</topology>
    </subcellularLocation>
</comment>
<evidence type="ECO:0000256" key="2">
    <source>
        <dbReference type="ARBA" id="ARBA00007783"/>
    </source>
</evidence>
<evidence type="ECO:0000256" key="7">
    <source>
        <dbReference type="ARBA" id="ARBA00022989"/>
    </source>
</evidence>
<proteinExistence type="inferred from homology"/>
<feature type="transmembrane region" description="Helical" evidence="9">
    <location>
        <begin position="152"/>
        <end position="175"/>
    </location>
</feature>
<dbReference type="Pfam" id="PF01061">
    <property type="entry name" value="ABC2_membrane"/>
    <property type="match status" value="1"/>
</dbReference>
<dbReference type="RefSeq" id="WP_132320312.1">
    <property type="nucleotide sequence ID" value="NZ_FWZT01000012.1"/>
</dbReference>
<evidence type="ECO:0000256" key="6">
    <source>
        <dbReference type="ARBA" id="ARBA00022692"/>
    </source>
</evidence>
<evidence type="ECO:0000256" key="8">
    <source>
        <dbReference type="ARBA" id="ARBA00023136"/>
    </source>
</evidence>
<feature type="transmembrane region" description="Helical" evidence="9">
    <location>
        <begin position="38"/>
        <end position="58"/>
    </location>
</feature>
<evidence type="ECO:0000256" key="5">
    <source>
        <dbReference type="ARBA" id="ARBA00022519"/>
    </source>
</evidence>
<dbReference type="PROSITE" id="PS51012">
    <property type="entry name" value="ABC_TM2"/>
    <property type="match status" value="1"/>
</dbReference>
<evidence type="ECO:0000313" key="12">
    <source>
        <dbReference type="Proteomes" id="UP000192907"/>
    </source>
</evidence>
<dbReference type="STRING" id="1513793.SAMN06296036_11214"/>
<dbReference type="PRINTS" id="PR00164">
    <property type="entry name" value="ABC2TRNSPORT"/>
</dbReference>
<name>A0A1Y6C6L8_9BACT</name>
<sequence>MKNATIKSRNSLEIFRDVVLALFLREVKTRFGKFRLGWAWALIEPLTHVAIFSLMWGLRGTWEILGHSAPLFIFLGIMPYNLFSNNMTRSMNAASANRGLFNFQQVRPIHTLISRWLLELFIFVMVCAVFILILWWFQVDVAVHDPGLVLEALFFLVILSIGAGLCTSGLVTMFPEMEKVVPMLTRPLYFLSGIFYAAATLPSAAVKALAWNPIFCAIELIREGYLGLPLSPYISETYLVKVALITLLVGLYLHKRTWIRMVAT</sequence>
<evidence type="ECO:0000259" key="10">
    <source>
        <dbReference type="PROSITE" id="PS51012"/>
    </source>
</evidence>
<keyword evidence="7 9" id="KW-1133">Transmembrane helix</keyword>
<accession>A0A1Y6C6L8</accession>
<dbReference type="Proteomes" id="UP000192907">
    <property type="component" value="Unassembled WGS sequence"/>
</dbReference>
<feature type="transmembrane region" description="Helical" evidence="9">
    <location>
        <begin position="230"/>
        <end position="253"/>
    </location>
</feature>
<dbReference type="OrthoDB" id="9786910at2"/>
<comment type="similarity">
    <text evidence="2 9">Belongs to the ABC-2 integral membrane protein family.</text>
</comment>
<organism evidence="11 12">
    <name type="scientific">Pseudobacteriovorax antillogorgiicola</name>
    <dbReference type="NCBI Taxonomy" id="1513793"/>
    <lineage>
        <taxon>Bacteria</taxon>
        <taxon>Pseudomonadati</taxon>
        <taxon>Bdellovibrionota</taxon>
        <taxon>Oligoflexia</taxon>
        <taxon>Oligoflexales</taxon>
        <taxon>Pseudobacteriovoracaceae</taxon>
        <taxon>Pseudobacteriovorax</taxon>
    </lineage>
</organism>
<feature type="transmembrane region" description="Helical" evidence="9">
    <location>
        <begin position="64"/>
        <end position="83"/>
    </location>
</feature>
<keyword evidence="8 9" id="KW-0472">Membrane</keyword>
<dbReference type="EMBL" id="FWZT01000012">
    <property type="protein sequence ID" value="SMF39526.1"/>
    <property type="molecule type" value="Genomic_DNA"/>
</dbReference>
<dbReference type="GO" id="GO:0140359">
    <property type="term" value="F:ABC-type transporter activity"/>
    <property type="evidence" value="ECO:0007669"/>
    <property type="project" value="InterPro"/>
</dbReference>
<dbReference type="PANTHER" id="PTHR30413:SF8">
    <property type="entry name" value="TRANSPORT PERMEASE PROTEIN"/>
    <property type="match status" value="1"/>
</dbReference>
<reference evidence="12" key="1">
    <citation type="submission" date="2017-04" db="EMBL/GenBank/DDBJ databases">
        <authorList>
            <person name="Varghese N."/>
            <person name="Submissions S."/>
        </authorList>
    </citation>
    <scope>NUCLEOTIDE SEQUENCE [LARGE SCALE GENOMIC DNA]</scope>
    <source>
        <strain evidence="12">RKEM611</strain>
    </source>
</reference>
<keyword evidence="3 9" id="KW-0813">Transport</keyword>
<dbReference type="InterPro" id="IPR047817">
    <property type="entry name" value="ABC2_TM_bact-type"/>
</dbReference>
<keyword evidence="5" id="KW-0997">Cell inner membrane</keyword>
<dbReference type="AlphaFoldDB" id="A0A1Y6C6L8"/>
<evidence type="ECO:0000256" key="9">
    <source>
        <dbReference type="RuleBase" id="RU361157"/>
    </source>
</evidence>
<protein>
    <recommendedName>
        <fullName evidence="9">Transport permease protein</fullName>
    </recommendedName>
</protein>
<feature type="transmembrane region" description="Helical" evidence="9">
    <location>
        <begin position="187"/>
        <end position="210"/>
    </location>
</feature>
<dbReference type="GO" id="GO:0015920">
    <property type="term" value="P:lipopolysaccharide transport"/>
    <property type="evidence" value="ECO:0007669"/>
    <property type="project" value="TreeGrafter"/>
</dbReference>
<evidence type="ECO:0000256" key="1">
    <source>
        <dbReference type="ARBA" id="ARBA00004429"/>
    </source>
</evidence>
<keyword evidence="12" id="KW-1185">Reference proteome</keyword>
<dbReference type="GO" id="GO:0043190">
    <property type="term" value="C:ATP-binding cassette (ABC) transporter complex"/>
    <property type="evidence" value="ECO:0007669"/>
    <property type="project" value="InterPro"/>
</dbReference>
<feature type="transmembrane region" description="Helical" evidence="9">
    <location>
        <begin position="116"/>
        <end position="137"/>
    </location>
</feature>
<dbReference type="InterPro" id="IPR000412">
    <property type="entry name" value="ABC_2_transport"/>
</dbReference>
<evidence type="ECO:0000313" key="11">
    <source>
        <dbReference type="EMBL" id="SMF39526.1"/>
    </source>
</evidence>
<dbReference type="InterPro" id="IPR013525">
    <property type="entry name" value="ABC2_TM"/>
</dbReference>
<gene>
    <name evidence="11" type="ORF">SAMN06296036_11214</name>
</gene>
<feature type="domain" description="ABC transmembrane type-2" evidence="10">
    <location>
        <begin position="36"/>
        <end position="257"/>
    </location>
</feature>